<dbReference type="InterPro" id="IPR036061">
    <property type="entry name" value="CheW-like_dom_sf"/>
</dbReference>
<proteinExistence type="predicted"/>
<dbReference type="Pfam" id="PF01584">
    <property type="entry name" value="CheW"/>
    <property type="match status" value="1"/>
</dbReference>
<evidence type="ECO:0000256" key="5">
    <source>
        <dbReference type="ARBA" id="ARBA00022553"/>
    </source>
</evidence>
<protein>
    <recommendedName>
        <fullName evidence="3">Chemotaxis protein CheA</fullName>
        <ecNumber evidence="2">2.7.13.3</ecNumber>
    </recommendedName>
</protein>
<sequence>MGKIQDTYKEEAEELLTDLEDAFLELENDPRSEELINRIFRAMHTIKGSGAMAGFDNIAAFTHEFETAFDRVRKGELSVTQELIEIGLASQSWIAEMLDSNDQQTALLKEQADELTVRLLQLMPDSAEKPNTEQGKQMAPEVAAEEHDEQIFRIRFKPNEDFFNFGSKPLALLRCLEEMGEYNVVAYTDALPSLESLHPLTSYLSWDVLLKTQKSRDDILDVFIFDEDDCELHVDVIDHGDEQEDDYKRIGEILVERGDISADELENLLPKAPKVGEILEAAGAVAKEKITSALVEQEVVKTDRQQKQKAVENIRVPAPKLEMQMNLVGELVIALASLNRIAASHADTQLINACEEMNHLITELRDNVLSIRMMQIGSTFSRFRRVVRDLAKDQGKNIELFTHGAETELDKTVIDQLGDPLVHLIRNSIDHGIEPPEERAEKGKPAEGKIILSAQHTQGQVVIKIEDNGRGIDPTKIRSKAIDKGVIEPDADISDKDALQLIFAPGFSTAEKITNISGRGVGMDVVKRTIEDLRGTIELDSIVNKGTTITLKLPLTLAIIEGLLTRVGDDVIAIPLSIIKECVEIRSKDLSKTKQGYSTKIRGTLMPCVSLREWAEISADKPDLVELIIVSVDNESFAFIVDEIIDQQQIVIKNLGAVYRSIDSISGATILGDGSVALIIDAFQILKRHLKSSGGDAAQNVA</sequence>
<dbReference type="EC" id="2.7.13.3" evidence="2"/>
<keyword evidence="6" id="KW-0808">Transferase</keyword>
<dbReference type="SUPFAM" id="SSF47226">
    <property type="entry name" value="Histidine-containing phosphotransfer domain, HPT domain"/>
    <property type="match status" value="1"/>
</dbReference>
<dbReference type="RefSeq" id="WP_263712023.1">
    <property type="nucleotide sequence ID" value="NZ_JAOWKX010000004.1"/>
</dbReference>
<dbReference type="SMART" id="SM00073">
    <property type="entry name" value="HPT"/>
    <property type="match status" value="1"/>
</dbReference>
<keyword evidence="8" id="KW-0418">Kinase</keyword>
<dbReference type="InterPro" id="IPR036097">
    <property type="entry name" value="HisK_dim/P_sf"/>
</dbReference>
<dbReference type="InterPro" id="IPR002545">
    <property type="entry name" value="CheW-lke_dom"/>
</dbReference>
<dbReference type="Gene3D" id="1.20.120.160">
    <property type="entry name" value="HPT domain"/>
    <property type="match status" value="1"/>
</dbReference>
<evidence type="ECO:0000256" key="10">
    <source>
        <dbReference type="ARBA" id="ARBA00023012"/>
    </source>
</evidence>
<dbReference type="Pfam" id="PF01627">
    <property type="entry name" value="Hpt"/>
    <property type="match status" value="1"/>
</dbReference>
<keyword evidence="10" id="KW-0902">Two-component regulatory system</keyword>
<comment type="catalytic activity">
    <reaction evidence="1">
        <text>ATP + protein L-histidine = ADP + protein N-phospho-L-histidine.</text>
        <dbReference type="EC" id="2.7.13.3"/>
    </reaction>
</comment>
<dbReference type="SMART" id="SM01231">
    <property type="entry name" value="H-kinase_dim"/>
    <property type="match status" value="1"/>
</dbReference>
<evidence type="ECO:0000256" key="11">
    <source>
        <dbReference type="ARBA" id="ARBA00035100"/>
    </source>
</evidence>
<evidence type="ECO:0000256" key="1">
    <source>
        <dbReference type="ARBA" id="ARBA00000085"/>
    </source>
</evidence>
<evidence type="ECO:0000313" key="17">
    <source>
        <dbReference type="Proteomes" id="UP001652504"/>
    </source>
</evidence>
<dbReference type="SUPFAM" id="SSF55874">
    <property type="entry name" value="ATPase domain of HSP90 chaperone/DNA topoisomerase II/histidine kinase"/>
    <property type="match status" value="1"/>
</dbReference>
<keyword evidence="5 12" id="KW-0597">Phosphoprotein</keyword>
<evidence type="ECO:0000256" key="3">
    <source>
        <dbReference type="ARBA" id="ARBA00021495"/>
    </source>
</evidence>
<feature type="domain" description="HPt" evidence="15">
    <location>
        <begin position="1"/>
        <end position="101"/>
    </location>
</feature>
<comment type="function">
    <text evidence="11">Involved in the transmission of sensory signals from the chemoreceptors to the flagellar motors. CheA is autophosphorylated; it can transfer its phosphate group to either CheB or CheY.</text>
</comment>
<dbReference type="SMART" id="SM00387">
    <property type="entry name" value="HATPase_c"/>
    <property type="match status" value="1"/>
</dbReference>
<evidence type="ECO:0000256" key="12">
    <source>
        <dbReference type="PROSITE-ProRule" id="PRU00110"/>
    </source>
</evidence>
<organism evidence="16 17">
    <name type="scientific">Fluctibacter corallii</name>
    <dbReference type="NCBI Taxonomy" id="2984329"/>
    <lineage>
        <taxon>Bacteria</taxon>
        <taxon>Pseudomonadati</taxon>
        <taxon>Pseudomonadota</taxon>
        <taxon>Gammaproteobacteria</taxon>
        <taxon>Alteromonadales</taxon>
        <taxon>Alteromonadaceae</taxon>
        <taxon>Fluctibacter</taxon>
    </lineage>
</organism>
<dbReference type="Pfam" id="PF02518">
    <property type="entry name" value="HATPase_c"/>
    <property type="match status" value="1"/>
</dbReference>
<dbReference type="SUPFAM" id="SSF50341">
    <property type="entry name" value="CheW-like"/>
    <property type="match status" value="1"/>
</dbReference>
<dbReference type="Gene3D" id="2.30.30.40">
    <property type="entry name" value="SH3 Domains"/>
    <property type="match status" value="1"/>
</dbReference>
<dbReference type="InterPro" id="IPR003594">
    <property type="entry name" value="HATPase_dom"/>
</dbReference>
<evidence type="ECO:0000256" key="2">
    <source>
        <dbReference type="ARBA" id="ARBA00012438"/>
    </source>
</evidence>
<evidence type="ECO:0000259" key="14">
    <source>
        <dbReference type="PROSITE" id="PS50851"/>
    </source>
</evidence>
<comment type="caution">
    <text evidence="16">The sequence shown here is derived from an EMBL/GenBank/DDBJ whole genome shotgun (WGS) entry which is preliminary data.</text>
</comment>
<dbReference type="InterPro" id="IPR004358">
    <property type="entry name" value="Sig_transdc_His_kin-like_C"/>
</dbReference>
<gene>
    <name evidence="16" type="ORF">OE749_08515</name>
</gene>
<dbReference type="InterPro" id="IPR008207">
    <property type="entry name" value="Sig_transdc_His_kin_Hpt_dom"/>
</dbReference>
<dbReference type="Gene3D" id="3.30.565.10">
    <property type="entry name" value="Histidine kinase-like ATPase, C-terminal domain"/>
    <property type="match status" value="1"/>
</dbReference>
<keyword evidence="7" id="KW-0547">Nucleotide-binding</keyword>
<feature type="domain" description="CheW-like" evidence="14">
    <location>
        <begin position="559"/>
        <end position="691"/>
    </location>
</feature>
<keyword evidence="4" id="KW-0145">Chemotaxis</keyword>
<evidence type="ECO:0000313" key="16">
    <source>
        <dbReference type="EMBL" id="MCV2884737.1"/>
    </source>
</evidence>
<accession>A0ABT3A8Y4</accession>
<evidence type="ECO:0000256" key="9">
    <source>
        <dbReference type="ARBA" id="ARBA00022840"/>
    </source>
</evidence>
<dbReference type="PROSITE" id="PS50894">
    <property type="entry name" value="HPT"/>
    <property type="match status" value="1"/>
</dbReference>
<feature type="modified residue" description="Phosphohistidine" evidence="12">
    <location>
        <position position="44"/>
    </location>
</feature>
<dbReference type="InterPro" id="IPR036641">
    <property type="entry name" value="HPT_dom_sf"/>
</dbReference>
<dbReference type="PROSITE" id="PS50851">
    <property type="entry name" value="CHEW"/>
    <property type="match status" value="1"/>
</dbReference>
<dbReference type="InterPro" id="IPR051315">
    <property type="entry name" value="Bact_Chemotaxis_CheA"/>
</dbReference>
<keyword evidence="17" id="KW-1185">Reference proteome</keyword>
<dbReference type="InterPro" id="IPR005467">
    <property type="entry name" value="His_kinase_dom"/>
</dbReference>
<dbReference type="CDD" id="cd00088">
    <property type="entry name" value="HPT"/>
    <property type="match status" value="1"/>
</dbReference>
<dbReference type="SMART" id="SM00260">
    <property type="entry name" value="CheW"/>
    <property type="match status" value="1"/>
</dbReference>
<evidence type="ECO:0000256" key="8">
    <source>
        <dbReference type="ARBA" id="ARBA00022777"/>
    </source>
</evidence>
<dbReference type="CDD" id="cd16916">
    <property type="entry name" value="HATPase_CheA-like"/>
    <property type="match status" value="1"/>
</dbReference>
<dbReference type="InterPro" id="IPR037006">
    <property type="entry name" value="CheA-like_homodim_sf"/>
</dbReference>
<dbReference type="Gene3D" id="1.10.287.560">
    <property type="entry name" value="Histidine kinase CheA-like, homodimeric domain"/>
    <property type="match status" value="1"/>
</dbReference>
<dbReference type="Pfam" id="PF02895">
    <property type="entry name" value="H-kinase_dim"/>
    <property type="match status" value="1"/>
</dbReference>
<dbReference type="PROSITE" id="PS50109">
    <property type="entry name" value="HIS_KIN"/>
    <property type="match status" value="1"/>
</dbReference>
<dbReference type="PRINTS" id="PR00344">
    <property type="entry name" value="BCTRLSENSOR"/>
</dbReference>
<evidence type="ECO:0000259" key="13">
    <source>
        <dbReference type="PROSITE" id="PS50109"/>
    </source>
</evidence>
<dbReference type="InterPro" id="IPR036890">
    <property type="entry name" value="HATPase_C_sf"/>
</dbReference>
<feature type="domain" description="Histidine kinase" evidence="13">
    <location>
        <begin position="309"/>
        <end position="557"/>
    </location>
</feature>
<name>A0ABT3A8Y4_9ALTE</name>
<evidence type="ECO:0000256" key="7">
    <source>
        <dbReference type="ARBA" id="ARBA00022741"/>
    </source>
</evidence>
<reference evidence="16 17" key="1">
    <citation type="submission" date="2022-10" db="EMBL/GenBank/DDBJ databases">
        <title>Aestuariibacter sp. AA17 isolated from Montipora capitata coral fragment.</title>
        <authorList>
            <person name="Emsley S.A."/>
            <person name="Pfannmuller K.M."/>
            <person name="Loughran R.M."/>
            <person name="Shlafstein M."/>
            <person name="Papke E."/>
            <person name="Saw J.H."/>
            <person name="Ushijima B."/>
            <person name="Videau P."/>
        </authorList>
    </citation>
    <scope>NUCLEOTIDE SEQUENCE [LARGE SCALE GENOMIC DNA]</scope>
    <source>
        <strain evidence="16 17">AA17</strain>
    </source>
</reference>
<evidence type="ECO:0000256" key="6">
    <source>
        <dbReference type="ARBA" id="ARBA00022679"/>
    </source>
</evidence>
<dbReference type="SUPFAM" id="SSF47384">
    <property type="entry name" value="Homodimeric domain of signal transducing histidine kinase"/>
    <property type="match status" value="1"/>
</dbReference>
<evidence type="ECO:0000256" key="4">
    <source>
        <dbReference type="ARBA" id="ARBA00022500"/>
    </source>
</evidence>
<evidence type="ECO:0000259" key="15">
    <source>
        <dbReference type="PROSITE" id="PS50894"/>
    </source>
</evidence>
<dbReference type="PANTHER" id="PTHR43395">
    <property type="entry name" value="SENSOR HISTIDINE KINASE CHEA"/>
    <property type="match status" value="1"/>
</dbReference>
<keyword evidence="9" id="KW-0067">ATP-binding</keyword>
<dbReference type="CDD" id="cd00731">
    <property type="entry name" value="CheA_reg"/>
    <property type="match status" value="1"/>
</dbReference>
<dbReference type="Proteomes" id="UP001652504">
    <property type="component" value="Unassembled WGS sequence"/>
</dbReference>
<dbReference type="PANTHER" id="PTHR43395:SF10">
    <property type="entry name" value="CHEMOTAXIS PROTEIN CHEA"/>
    <property type="match status" value="1"/>
</dbReference>
<dbReference type="EMBL" id="JAOWKX010000004">
    <property type="protein sequence ID" value="MCV2884737.1"/>
    <property type="molecule type" value="Genomic_DNA"/>
</dbReference>
<dbReference type="InterPro" id="IPR004105">
    <property type="entry name" value="CheA-like_dim"/>
</dbReference>